<gene>
    <name evidence="2" type="ORF">CVT24_012047</name>
</gene>
<evidence type="ECO:0000256" key="1">
    <source>
        <dbReference type="SAM" id="MobiDB-lite"/>
    </source>
</evidence>
<keyword evidence="3" id="KW-1185">Reference proteome</keyword>
<feature type="compositionally biased region" description="Polar residues" evidence="1">
    <location>
        <begin position="174"/>
        <end position="187"/>
    </location>
</feature>
<evidence type="ECO:0000313" key="2">
    <source>
        <dbReference type="EMBL" id="PPR04567.1"/>
    </source>
</evidence>
<proteinExistence type="predicted"/>
<accession>A0A409YNA0</accession>
<name>A0A409YNA0_9AGAR</name>
<dbReference type="InParanoid" id="A0A409YNA0"/>
<dbReference type="Proteomes" id="UP000284842">
    <property type="component" value="Unassembled WGS sequence"/>
</dbReference>
<reference evidence="2 3" key="1">
    <citation type="journal article" date="2018" name="Evol. Lett.">
        <title>Horizontal gene cluster transfer increased hallucinogenic mushroom diversity.</title>
        <authorList>
            <person name="Reynolds H.T."/>
            <person name="Vijayakumar V."/>
            <person name="Gluck-Thaler E."/>
            <person name="Korotkin H.B."/>
            <person name="Matheny P.B."/>
            <person name="Slot J.C."/>
        </authorList>
    </citation>
    <scope>NUCLEOTIDE SEQUENCE [LARGE SCALE GENOMIC DNA]</scope>
    <source>
        <strain evidence="2 3">2629</strain>
    </source>
</reference>
<comment type="caution">
    <text evidence="2">The sequence shown here is derived from an EMBL/GenBank/DDBJ whole genome shotgun (WGS) entry which is preliminary data.</text>
</comment>
<protein>
    <submittedName>
        <fullName evidence="2">Uncharacterized protein</fullName>
    </submittedName>
</protein>
<evidence type="ECO:0000313" key="3">
    <source>
        <dbReference type="Proteomes" id="UP000284842"/>
    </source>
</evidence>
<feature type="region of interest" description="Disordered" evidence="1">
    <location>
        <begin position="159"/>
        <end position="187"/>
    </location>
</feature>
<sequence length="243" mass="26974">MSLRLTTTAQSNVNSTIAPSAQRLLSAFDRLRVDTHSPLFGILYSIFNLSAGVMSNWPQDKEHGFLNMLADLGNSLYLIYELQMNRDELELTTRRGRGIYRRKFIFFTKTCKSLLFKLADFFERSTDLIKFDDIIDDFDDYVDSLKGSSSFNNLSLDSESLSRSTSTSPSSTSECISPTFGSATTTDSQAGAEPLLHALSLDVTSNSSLRTRSIPEDLNAGKAAARVAASQLLRETGLTYPRY</sequence>
<dbReference type="EMBL" id="NHTK01000925">
    <property type="protein sequence ID" value="PPR04567.1"/>
    <property type="molecule type" value="Genomic_DNA"/>
</dbReference>
<organism evidence="2 3">
    <name type="scientific">Panaeolus cyanescens</name>
    <dbReference type="NCBI Taxonomy" id="181874"/>
    <lineage>
        <taxon>Eukaryota</taxon>
        <taxon>Fungi</taxon>
        <taxon>Dikarya</taxon>
        <taxon>Basidiomycota</taxon>
        <taxon>Agaricomycotina</taxon>
        <taxon>Agaricomycetes</taxon>
        <taxon>Agaricomycetidae</taxon>
        <taxon>Agaricales</taxon>
        <taxon>Agaricineae</taxon>
        <taxon>Galeropsidaceae</taxon>
        <taxon>Panaeolus</taxon>
    </lineage>
</organism>
<feature type="compositionally biased region" description="Low complexity" evidence="1">
    <location>
        <begin position="159"/>
        <end position="173"/>
    </location>
</feature>
<dbReference type="AlphaFoldDB" id="A0A409YNA0"/>